<evidence type="ECO:0000313" key="2">
    <source>
        <dbReference type="EMBL" id="PZO88411.1"/>
    </source>
</evidence>
<evidence type="ECO:0000313" key="3">
    <source>
        <dbReference type="Proteomes" id="UP000249557"/>
    </source>
</evidence>
<feature type="domain" description="Flagellin N-terminal" evidence="1">
    <location>
        <begin position="4"/>
        <end position="117"/>
    </location>
</feature>
<dbReference type="PANTHER" id="PTHR42792:SF1">
    <property type="entry name" value="FLAGELLAR HOOK-ASSOCIATED PROTEIN 3"/>
    <property type="match status" value="1"/>
</dbReference>
<dbReference type="Pfam" id="PF00669">
    <property type="entry name" value="Flagellin_N"/>
    <property type="match status" value="1"/>
</dbReference>
<protein>
    <recommendedName>
        <fullName evidence="1">Flagellin N-terminal domain-containing protein</fullName>
    </recommendedName>
</protein>
<dbReference type="InterPro" id="IPR001492">
    <property type="entry name" value="Flagellin"/>
</dbReference>
<sequence length="376" mass="40887">MVNISTLGQYLNMSGNLKNQQAGMTDLTLQLSTGKKTQSLSGLGADIMKTTRARTSISSLKVYNDNITNANRRIKLMDTAIAELKKQTEHISSALATAVQQGDYPDLESIQKTADNIYDFIIGSLINQKDADRYLFGGANTTEPPINDVGLFESTLGNFVPDSSDLTQPPLVASGLVGEWGSGNITTDQFIAAYHGANDTVLGFTSSLTTGTAGKTTVRVNDTTEFDYTTLANNTSMRDIVMAVGVLRSLPPVDYAPGALNDPTATTIASDVAPWPPKEKQDNFFKVINDLTRTMESAIDALEKDQYRLAQVQAQTTIMQNSHKDQIATYEDMVGQAEDADPTEVSVRIKQLEMQLQASFQVTALMSQLTLANYLR</sequence>
<dbReference type="PANTHER" id="PTHR42792">
    <property type="entry name" value="FLAGELLIN"/>
    <property type="match status" value="1"/>
</dbReference>
<accession>A0A2W5BZA9</accession>
<evidence type="ECO:0000259" key="1">
    <source>
        <dbReference type="Pfam" id="PF00669"/>
    </source>
</evidence>
<dbReference type="Proteomes" id="UP000249557">
    <property type="component" value="Unassembled WGS sequence"/>
</dbReference>
<comment type="caution">
    <text evidence="2">The sequence shown here is derived from an EMBL/GenBank/DDBJ whole genome shotgun (WGS) entry which is preliminary data.</text>
</comment>
<dbReference type="GO" id="GO:0009288">
    <property type="term" value="C:bacterial-type flagellum"/>
    <property type="evidence" value="ECO:0007669"/>
    <property type="project" value="InterPro"/>
</dbReference>
<name>A0A2W5BZA9_9BACT</name>
<dbReference type="SUPFAM" id="SSF64518">
    <property type="entry name" value="Phase 1 flagellin"/>
    <property type="match status" value="1"/>
</dbReference>
<organism evidence="2 3">
    <name type="scientific">Micavibrio aeruginosavorus</name>
    <dbReference type="NCBI Taxonomy" id="349221"/>
    <lineage>
        <taxon>Bacteria</taxon>
        <taxon>Pseudomonadati</taxon>
        <taxon>Bdellovibrionota</taxon>
        <taxon>Bdellovibrionia</taxon>
        <taxon>Bdellovibrionales</taxon>
        <taxon>Pseudobdellovibrionaceae</taxon>
        <taxon>Micavibrio</taxon>
    </lineage>
</organism>
<dbReference type="GO" id="GO:0005198">
    <property type="term" value="F:structural molecule activity"/>
    <property type="evidence" value="ECO:0007669"/>
    <property type="project" value="InterPro"/>
</dbReference>
<proteinExistence type="predicted"/>
<dbReference type="InterPro" id="IPR001029">
    <property type="entry name" value="Flagellin_N"/>
</dbReference>
<dbReference type="AlphaFoldDB" id="A0A2W5BZA9"/>
<gene>
    <name evidence="2" type="ORF">DI626_01800</name>
</gene>
<dbReference type="Gene3D" id="1.20.1330.10">
    <property type="entry name" value="f41 fragment of flagellin, N-terminal domain"/>
    <property type="match status" value="1"/>
</dbReference>
<dbReference type="EMBL" id="QFNK01000018">
    <property type="protein sequence ID" value="PZO88411.1"/>
    <property type="molecule type" value="Genomic_DNA"/>
</dbReference>
<reference evidence="2 3" key="1">
    <citation type="submission" date="2017-08" db="EMBL/GenBank/DDBJ databases">
        <title>Infants hospitalized years apart are colonized by the same room-sourced microbial strains.</title>
        <authorList>
            <person name="Brooks B."/>
            <person name="Olm M.R."/>
            <person name="Firek B.A."/>
            <person name="Baker R."/>
            <person name="Thomas B.C."/>
            <person name="Morowitz M.J."/>
            <person name="Banfield J.F."/>
        </authorList>
    </citation>
    <scope>NUCLEOTIDE SEQUENCE [LARGE SCALE GENOMIC DNA]</scope>
    <source>
        <strain evidence="2">S2_018_000_R2_104</strain>
    </source>
</reference>